<name>A0AAX3IXD2_BIFPS</name>
<dbReference type="Proteomes" id="UP000331308">
    <property type="component" value="Unassembled WGS sequence"/>
</dbReference>
<sequence>MEGTAYRTHPLRRTPTSLVDAACHSRQTWHALRNRIEIPQSYVRRADDLAFGIQNETTRITKGNTAIFLFSLLPVWRNFQTICAYDRRNAAHSHQLEQPQHQAMASHTQHDAAMRHELLRIGNRRHACLELDDSISLRRTLAYKKTSSVSRDLFCYWYSPSYCSSTYSPHPAHTTVTLTYMALQQHHPHGFPYSTPGW</sequence>
<dbReference type="EMBL" id="CABHOD010000004">
    <property type="protein sequence ID" value="VUX63238.1"/>
    <property type="molecule type" value="Genomic_DNA"/>
</dbReference>
<organism evidence="1 2">
    <name type="scientific">Bifidobacterium pseudocatenulatum</name>
    <dbReference type="NCBI Taxonomy" id="28026"/>
    <lineage>
        <taxon>Bacteria</taxon>
        <taxon>Bacillati</taxon>
        <taxon>Actinomycetota</taxon>
        <taxon>Actinomycetes</taxon>
        <taxon>Bifidobacteriales</taxon>
        <taxon>Bifidobacteriaceae</taxon>
        <taxon>Bifidobacterium</taxon>
    </lineage>
</organism>
<accession>A0AAX3IXD2</accession>
<gene>
    <name evidence="1" type="ORF">BPLFYP29_00845</name>
</gene>
<evidence type="ECO:0000313" key="1">
    <source>
        <dbReference type="EMBL" id="VUX63238.1"/>
    </source>
</evidence>
<protein>
    <submittedName>
        <fullName evidence="1">Uncharacterized protein</fullName>
    </submittedName>
</protein>
<reference evidence="1 2" key="1">
    <citation type="submission" date="2019-07" db="EMBL/GenBank/DDBJ databases">
        <authorList>
            <person name="Chang H.-W."/>
            <person name="Raman A."/>
            <person name="Venkatesh S."/>
            <person name="Gehrig J."/>
        </authorList>
    </citation>
    <scope>NUCLEOTIDE SEQUENCE [LARGE SCALE GENOMIC DNA]</scope>
    <source>
        <strain evidence="1">Bifidobacterium_pseudocatenulatum_LFYP_29</strain>
    </source>
</reference>
<dbReference type="AlphaFoldDB" id="A0AAX3IXD2"/>
<comment type="caution">
    <text evidence="1">The sequence shown here is derived from an EMBL/GenBank/DDBJ whole genome shotgun (WGS) entry which is preliminary data.</text>
</comment>
<evidence type="ECO:0000313" key="2">
    <source>
        <dbReference type="Proteomes" id="UP000331308"/>
    </source>
</evidence>
<proteinExistence type="predicted"/>